<sequence length="225" mass="26010">MTKSQIYDWDANSLFRFGGYILLILALIDFINILIPFHFTNPVWEFQMIGALVDHATVPLIGLIFVFAGHRKFSNRLEFYLLKFLSWSALFVGVLFLLLLPLGINNTWRIDHQNNFQILNHSSQKIAQLHQIKKLLNNAKTDQELNNIFHSFNSEQTLPKLANPQNVKTQIVAQIAQIEKNVNNQTKAIQNDKHQELIRNSVKWNLGALICAVAFIWIWRATNSM</sequence>
<feature type="transmembrane region" description="Helical" evidence="1">
    <location>
        <begin position="46"/>
        <end position="68"/>
    </location>
</feature>
<feature type="transmembrane region" description="Helical" evidence="1">
    <location>
        <begin position="202"/>
        <end position="219"/>
    </location>
</feature>
<protein>
    <submittedName>
        <fullName evidence="2">HpsJ family protein</fullName>
    </submittedName>
</protein>
<comment type="caution">
    <text evidence="2">The sequence shown here is derived from an EMBL/GenBank/DDBJ whole genome shotgun (WGS) entry which is preliminary data.</text>
</comment>
<dbReference type="NCBIfam" id="NF038305">
    <property type="entry name" value="HpsJ_fam"/>
    <property type="match status" value="1"/>
</dbReference>
<keyword evidence="1" id="KW-1133">Transmembrane helix</keyword>
<name>A0AAP5ICY6_9CYAN</name>
<keyword evidence="1" id="KW-0812">Transmembrane</keyword>
<dbReference type="Proteomes" id="UP000667802">
    <property type="component" value="Unassembled WGS sequence"/>
</dbReference>
<keyword evidence="3" id="KW-1185">Reference proteome</keyword>
<gene>
    <name evidence="2" type="ORF">G7B40_019490</name>
</gene>
<evidence type="ECO:0000256" key="1">
    <source>
        <dbReference type="SAM" id="Phobius"/>
    </source>
</evidence>
<dbReference type="EMBL" id="JAALHA020000009">
    <property type="protein sequence ID" value="MDR9896730.1"/>
    <property type="molecule type" value="Genomic_DNA"/>
</dbReference>
<evidence type="ECO:0000313" key="2">
    <source>
        <dbReference type="EMBL" id="MDR9896730.1"/>
    </source>
</evidence>
<feature type="transmembrane region" description="Helical" evidence="1">
    <location>
        <begin position="20"/>
        <end position="40"/>
    </location>
</feature>
<reference evidence="3" key="1">
    <citation type="journal article" date="2021" name="Science">
        <title>Hunting the eagle killer: A cyanobacterial neurotoxin causes vacuolar myelinopathy.</title>
        <authorList>
            <person name="Breinlinger S."/>
            <person name="Phillips T.J."/>
            <person name="Haram B.N."/>
            <person name="Mares J."/>
            <person name="Martinez Yerena J.A."/>
            <person name="Hrouzek P."/>
            <person name="Sobotka R."/>
            <person name="Henderson W.M."/>
            <person name="Schmieder P."/>
            <person name="Williams S.M."/>
            <person name="Lauderdale J.D."/>
            <person name="Wilde H.D."/>
            <person name="Gerrin W."/>
            <person name="Kust A."/>
            <person name="Washington J.W."/>
            <person name="Wagner C."/>
            <person name="Geier B."/>
            <person name="Liebeke M."/>
            <person name="Enke H."/>
            <person name="Niedermeyer T.H.J."/>
            <person name="Wilde S.B."/>
        </authorList>
    </citation>
    <scope>NUCLEOTIDE SEQUENCE [LARGE SCALE GENOMIC DNA]</scope>
    <source>
        <strain evidence="3">Thurmond2011</strain>
    </source>
</reference>
<dbReference type="AlphaFoldDB" id="A0AAP5ICY6"/>
<evidence type="ECO:0000313" key="3">
    <source>
        <dbReference type="Proteomes" id="UP000667802"/>
    </source>
</evidence>
<keyword evidence="1" id="KW-0472">Membrane</keyword>
<proteinExistence type="predicted"/>
<organism evidence="2 3">
    <name type="scientific">Aetokthonos hydrillicola Thurmond2011</name>
    <dbReference type="NCBI Taxonomy" id="2712845"/>
    <lineage>
        <taxon>Bacteria</taxon>
        <taxon>Bacillati</taxon>
        <taxon>Cyanobacteriota</taxon>
        <taxon>Cyanophyceae</taxon>
        <taxon>Nostocales</taxon>
        <taxon>Hapalosiphonaceae</taxon>
        <taxon>Aetokthonos</taxon>
    </lineage>
</organism>
<dbReference type="RefSeq" id="WP_208340124.1">
    <property type="nucleotide sequence ID" value="NZ_CAWQFN010000605.1"/>
</dbReference>
<feature type="transmembrane region" description="Helical" evidence="1">
    <location>
        <begin position="80"/>
        <end position="104"/>
    </location>
</feature>
<accession>A0AAP5ICY6</accession>
<dbReference type="InterPro" id="IPR047709">
    <property type="entry name" value="HpsJ-like"/>
</dbReference>